<keyword evidence="2" id="KW-1185">Reference proteome</keyword>
<dbReference type="SUPFAM" id="SSF89796">
    <property type="entry name" value="CoA-transferase family III (CaiB/BaiF)"/>
    <property type="match status" value="1"/>
</dbReference>
<organism evidence="1 2">
    <name type="scientific">Amycolatopsis endophytica</name>
    <dbReference type="NCBI Taxonomy" id="860233"/>
    <lineage>
        <taxon>Bacteria</taxon>
        <taxon>Bacillati</taxon>
        <taxon>Actinomycetota</taxon>
        <taxon>Actinomycetes</taxon>
        <taxon>Pseudonocardiales</taxon>
        <taxon>Pseudonocardiaceae</taxon>
        <taxon>Amycolatopsis</taxon>
    </lineage>
</organism>
<sequence length="63" mass="6798">MATLPDPVDDPPLTTHPVAGAYRAIPGMTRFGRPPVAIRRHAPLIGEHTREAVEEAEARTAES</sequence>
<comment type="caution">
    <text evidence="1">The sequence shown here is derived from an EMBL/GenBank/DDBJ whole genome shotgun (WGS) entry which is preliminary data.</text>
</comment>
<dbReference type="InterPro" id="IPR023606">
    <property type="entry name" value="CoA-Trfase_III_dom_1_sf"/>
</dbReference>
<dbReference type="AlphaFoldDB" id="A0A853B235"/>
<dbReference type="RefSeq" id="WP_179773010.1">
    <property type="nucleotide sequence ID" value="NZ_JACCFK010000001.1"/>
</dbReference>
<proteinExistence type="predicted"/>
<dbReference type="GO" id="GO:0016740">
    <property type="term" value="F:transferase activity"/>
    <property type="evidence" value="ECO:0007669"/>
    <property type="project" value="UniProtKB-KW"/>
</dbReference>
<evidence type="ECO:0000313" key="1">
    <source>
        <dbReference type="EMBL" id="NYI88831.1"/>
    </source>
</evidence>
<gene>
    <name evidence="1" type="ORF">HNR02_002154</name>
</gene>
<protein>
    <submittedName>
        <fullName evidence="1">Crotonobetainyl-CoA:carnitine CoA-transferase CaiB-like acyl-CoA transferase</fullName>
    </submittedName>
</protein>
<dbReference type="EMBL" id="JACCFK010000001">
    <property type="protein sequence ID" value="NYI88831.1"/>
    <property type="molecule type" value="Genomic_DNA"/>
</dbReference>
<keyword evidence="1" id="KW-0808">Transferase</keyword>
<dbReference type="Proteomes" id="UP000549616">
    <property type="component" value="Unassembled WGS sequence"/>
</dbReference>
<name>A0A853B235_9PSEU</name>
<accession>A0A853B235</accession>
<reference evidence="1 2" key="1">
    <citation type="submission" date="2020-07" db="EMBL/GenBank/DDBJ databases">
        <title>Sequencing the genomes of 1000 actinobacteria strains.</title>
        <authorList>
            <person name="Klenk H.-P."/>
        </authorList>
    </citation>
    <scope>NUCLEOTIDE SEQUENCE [LARGE SCALE GENOMIC DNA]</scope>
    <source>
        <strain evidence="1 2">DSM 104006</strain>
    </source>
</reference>
<evidence type="ECO:0000313" key="2">
    <source>
        <dbReference type="Proteomes" id="UP000549616"/>
    </source>
</evidence>